<gene>
    <name evidence="1" type="ORF">SSCH_2270004</name>
</gene>
<dbReference type="EMBL" id="CDRZ01000143">
    <property type="protein sequence ID" value="CEO88645.1"/>
    <property type="molecule type" value="Genomic_DNA"/>
</dbReference>
<dbReference type="AntiFam" id="ANF00272">
    <property type="entry name" value="Translation of CRISPR region"/>
</dbReference>
<organism evidence="1 2">
    <name type="scientific">Syntrophaceticus schinkii</name>
    <dbReference type="NCBI Taxonomy" id="499207"/>
    <lineage>
        <taxon>Bacteria</taxon>
        <taxon>Bacillati</taxon>
        <taxon>Bacillota</taxon>
        <taxon>Clostridia</taxon>
        <taxon>Thermoanaerobacterales</taxon>
        <taxon>Thermoanaerobacterales Family III. Incertae Sedis</taxon>
        <taxon>Syntrophaceticus</taxon>
    </lineage>
</organism>
<dbReference type="AlphaFoldDB" id="A0A0B7MEZ3"/>
<name>A0A0B7MEZ3_9FIRM</name>
<protein>
    <submittedName>
        <fullName evidence="1">Putative cytoplasmic protein</fullName>
    </submittedName>
</protein>
<accession>A0A0B7MEZ3</accession>
<proteinExistence type="predicted"/>
<keyword evidence="2" id="KW-1185">Reference proteome</keyword>
<reference evidence="2" key="1">
    <citation type="submission" date="2015-01" db="EMBL/GenBank/DDBJ databases">
        <authorList>
            <person name="Manzoor Shahid"/>
            <person name="Zubair Saima"/>
        </authorList>
    </citation>
    <scope>NUCLEOTIDE SEQUENCE [LARGE SCALE GENOMIC DNA]</scope>
    <source>
        <strain evidence="2">Sp3</strain>
    </source>
</reference>
<sequence>MHQLWPGVSIHAPARGATWMPQKVLRTGCFNPRTRTGCDTDRAESRTDEAVSIHAPARGATGYIDRGSNLIEVSIHAPARGATEYLTAGGAEIRVSIHAPARGATV</sequence>
<evidence type="ECO:0000313" key="1">
    <source>
        <dbReference type="EMBL" id="CEO88645.1"/>
    </source>
</evidence>
<dbReference type="Proteomes" id="UP000046155">
    <property type="component" value="Unassembled WGS sequence"/>
</dbReference>
<evidence type="ECO:0000313" key="2">
    <source>
        <dbReference type="Proteomes" id="UP000046155"/>
    </source>
</evidence>